<organism evidence="2 3">
    <name type="scientific">Roseivirga spongicola</name>
    <dbReference type="NCBI Taxonomy" id="333140"/>
    <lineage>
        <taxon>Bacteria</taxon>
        <taxon>Pseudomonadati</taxon>
        <taxon>Bacteroidota</taxon>
        <taxon>Cytophagia</taxon>
        <taxon>Cytophagales</taxon>
        <taxon>Roseivirgaceae</taxon>
        <taxon>Roseivirga</taxon>
    </lineage>
</organism>
<protein>
    <recommendedName>
        <fullName evidence="1">DUF6265 domain-containing protein</fullName>
    </recommendedName>
</protein>
<name>A0A150X5L4_9BACT</name>
<keyword evidence="3" id="KW-1185">Reference proteome</keyword>
<gene>
    <name evidence="2" type="ORF">AWW68_15025</name>
</gene>
<sequence length="157" mass="18088">MKRALLSTVFLTIIFIVSTSSSLRPSFQTINDVAWLIGKWERTNVKVGTKAFEYWEKESESSLRGIGFSMRGADTTFVEKLKIEQREGTLYYVADVRENTEPIYFKFTKLSEYGFISENPEHDFPKMISYELRDGQMTATISDGGDKKASFIFKKMD</sequence>
<dbReference type="AlphaFoldDB" id="A0A150X5L4"/>
<proteinExistence type="predicted"/>
<reference evidence="2 3" key="1">
    <citation type="submission" date="2016-01" db="EMBL/GenBank/DDBJ databases">
        <title>Genome sequencing of Roseivirga spongicola UST030701-084.</title>
        <authorList>
            <person name="Selvaratnam C."/>
            <person name="Thevarajoo S."/>
            <person name="Goh K.M."/>
            <person name="Ee R."/>
            <person name="Chan K.-G."/>
            <person name="Chong C.S."/>
        </authorList>
    </citation>
    <scope>NUCLEOTIDE SEQUENCE [LARGE SCALE GENOMIC DNA]</scope>
    <source>
        <strain evidence="2 3">UST030701-084</strain>
    </source>
</reference>
<comment type="caution">
    <text evidence="2">The sequence shown here is derived from an EMBL/GenBank/DDBJ whole genome shotgun (WGS) entry which is preliminary data.</text>
</comment>
<dbReference type="RefSeq" id="WP_068223171.1">
    <property type="nucleotide sequence ID" value="NZ_LRPC01000028.1"/>
</dbReference>
<accession>A0A150X5L4</accession>
<dbReference type="Proteomes" id="UP000075606">
    <property type="component" value="Unassembled WGS sequence"/>
</dbReference>
<evidence type="ECO:0000259" key="1">
    <source>
        <dbReference type="Pfam" id="PF19780"/>
    </source>
</evidence>
<dbReference type="OrthoDB" id="5382295at2"/>
<feature type="domain" description="DUF6265" evidence="1">
    <location>
        <begin position="34"/>
        <end position="141"/>
    </location>
</feature>
<evidence type="ECO:0000313" key="3">
    <source>
        <dbReference type="Proteomes" id="UP000075606"/>
    </source>
</evidence>
<dbReference type="Pfam" id="PF19780">
    <property type="entry name" value="DUF6265"/>
    <property type="match status" value="1"/>
</dbReference>
<evidence type="ECO:0000313" key="2">
    <source>
        <dbReference type="EMBL" id="KYG73974.1"/>
    </source>
</evidence>
<dbReference type="STRING" id="333140.AWW68_15025"/>
<dbReference type="InterPro" id="IPR046232">
    <property type="entry name" value="DUF6265"/>
</dbReference>
<dbReference type="EMBL" id="LRPC01000028">
    <property type="protein sequence ID" value="KYG73974.1"/>
    <property type="molecule type" value="Genomic_DNA"/>
</dbReference>